<dbReference type="AlphaFoldDB" id="A0A976FD40"/>
<dbReference type="PANTHER" id="PTHR45618">
    <property type="entry name" value="MITOCHONDRIAL DICARBOXYLATE CARRIER-RELATED"/>
    <property type="match status" value="1"/>
</dbReference>
<feature type="repeat" description="Solcar" evidence="8">
    <location>
        <begin position="58"/>
        <end position="144"/>
    </location>
</feature>
<dbReference type="PROSITE" id="PS50920">
    <property type="entry name" value="SOLCAR"/>
    <property type="match status" value="3"/>
</dbReference>
<keyword evidence="11" id="KW-1185">Reference proteome</keyword>
<organism evidence="10 11">
    <name type="scientific">Bremia lactucae</name>
    <name type="common">Lettuce downy mildew</name>
    <dbReference type="NCBI Taxonomy" id="4779"/>
    <lineage>
        <taxon>Eukaryota</taxon>
        <taxon>Sar</taxon>
        <taxon>Stramenopiles</taxon>
        <taxon>Oomycota</taxon>
        <taxon>Peronosporomycetes</taxon>
        <taxon>Peronosporales</taxon>
        <taxon>Peronosporaceae</taxon>
        <taxon>Bremia</taxon>
    </lineage>
</organism>
<dbReference type="RefSeq" id="XP_067814291.1">
    <property type="nucleotide sequence ID" value="XM_067960234.1"/>
</dbReference>
<dbReference type="PRINTS" id="PR00926">
    <property type="entry name" value="MITOCARRIER"/>
</dbReference>
<evidence type="ECO:0000256" key="8">
    <source>
        <dbReference type="PROSITE-ProRule" id="PRU00282"/>
    </source>
</evidence>
<evidence type="ECO:0000313" key="10">
    <source>
        <dbReference type="EMBL" id="TDH64792.1"/>
    </source>
</evidence>
<comment type="caution">
    <text evidence="10">The sequence shown here is derived from an EMBL/GenBank/DDBJ whole genome shotgun (WGS) entry which is preliminary data.</text>
</comment>
<dbReference type="SUPFAM" id="SSF103506">
    <property type="entry name" value="Mitochondrial carrier"/>
    <property type="match status" value="1"/>
</dbReference>
<accession>A0A976FD40</accession>
<dbReference type="Pfam" id="PF00153">
    <property type="entry name" value="Mito_carr"/>
    <property type="match status" value="3"/>
</dbReference>
<evidence type="ECO:0000256" key="6">
    <source>
        <dbReference type="ARBA" id="ARBA00022989"/>
    </source>
</evidence>
<evidence type="ECO:0000256" key="3">
    <source>
        <dbReference type="ARBA" id="ARBA00022448"/>
    </source>
</evidence>
<name>A0A976FD40_BRELC</name>
<dbReference type="InterPro" id="IPR050391">
    <property type="entry name" value="Mito_Metabolite_Transporter"/>
</dbReference>
<keyword evidence="6" id="KW-1133">Transmembrane helix</keyword>
<dbReference type="Gene3D" id="1.50.40.10">
    <property type="entry name" value="Mitochondrial carrier domain"/>
    <property type="match status" value="1"/>
</dbReference>
<evidence type="ECO:0000256" key="9">
    <source>
        <dbReference type="RuleBase" id="RU000488"/>
    </source>
</evidence>
<sequence>MLHAAQTVVNYEGLGALWNGATPALLRQVSYTSICMVLYEPLRNAFAAKEARNHNREVPFRSKFLAGGCAGAIGISFANPMDVIKVRMQADRSGKLYRGVSDALATIYKREGLRGFLRGLSPNIQRGFIVNAAELGSYDHSKDLLISSGILKEGVLAHTGASCVAGLAGASASNPIDVVKTRLMSQPIDSSGLGLHYKGMTDCMQKTYREGGFSAFYRGFIPNWMRKAPWCIVFFVSYEKYRAALMHGDFKV</sequence>
<evidence type="ECO:0000256" key="4">
    <source>
        <dbReference type="ARBA" id="ARBA00022692"/>
    </source>
</evidence>
<evidence type="ECO:0000256" key="5">
    <source>
        <dbReference type="ARBA" id="ARBA00022737"/>
    </source>
</evidence>
<dbReference type="GO" id="GO:0016020">
    <property type="term" value="C:membrane"/>
    <property type="evidence" value="ECO:0007669"/>
    <property type="project" value="UniProtKB-SubCell"/>
</dbReference>
<evidence type="ECO:0008006" key="12">
    <source>
        <dbReference type="Google" id="ProtNLM"/>
    </source>
</evidence>
<dbReference type="Proteomes" id="UP000294530">
    <property type="component" value="Unassembled WGS sequence"/>
</dbReference>
<dbReference type="InterPro" id="IPR018108">
    <property type="entry name" value="MCP_transmembrane"/>
</dbReference>
<reference evidence="10 11" key="1">
    <citation type="journal article" date="2021" name="Genome Biol.">
        <title>AFLAP: assembly-free linkage analysis pipeline using k-mers from genome sequencing data.</title>
        <authorList>
            <person name="Fletcher K."/>
            <person name="Zhang L."/>
            <person name="Gil J."/>
            <person name="Han R."/>
            <person name="Cavanaugh K."/>
            <person name="Michelmore R."/>
        </authorList>
    </citation>
    <scope>NUCLEOTIDE SEQUENCE [LARGE SCALE GENOMIC DNA]</scope>
    <source>
        <strain evidence="10 11">SF5</strain>
    </source>
</reference>
<proteinExistence type="inferred from homology"/>
<dbReference type="InterPro" id="IPR002067">
    <property type="entry name" value="MCP"/>
</dbReference>
<feature type="repeat" description="Solcar" evidence="8">
    <location>
        <begin position="1"/>
        <end position="45"/>
    </location>
</feature>
<evidence type="ECO:0000256" key="1">
    <source>
        <dbReference type="ARBA" id="ARBA00004141"/>
    </source>
</evidence>
<gene>
    <name evidence="10" type="ORF">CCR75_002134</name>
</gene>
<evidence type="ECO:0000256" key="2">
    <source>
        <dbReference type="ARBA" id="ARBA00006375"/>
    </source>
</evidence>
<comment type="similarity">
    <text evidence="2 9">Belongs to the mitochondrial carrier (TC 2.A.29) family.</text>
</comment>
<feature type="repeat" description="Solcar" evidence="8">
    <location>
        <begin position="153"/>
        <end position="244"/>
    </location>
</feature>
<comment type="subcellular location">
    <subcellularLocation>
        <location evidence="1">Membrane</location>
        <topology evidence="1">Multi-pass membrane protein</topology>
    </subcellularLocation>
</comment>
<keyword evidence="5" id="KW-0677">Repeat</keyword>
<dbReference type="GeneID" id="94345905"/>
<dbReference type="InterPro" id="IPR023395">
    <property type="entry name" value="MCP_dom_sf"/>
</dbReference>
<dbReference type="GO" id="GO:0055085">
    <property type="term" value="P:transmembrane transport"/>
    <property type="evidence" value="ECO:0007669"/>
    <property type="project" value="InterPro"/>
</dbReference>
<dbReference type="KEGG" id="blac:94345905"/>
<evidence type="ECO:0000313" key="11">
    <source>
        <dbReference type="Proteomes" id="UP000294530"/>
    </source>
</evidence>
<keyword evidence="7 8" id="KW-0472">Membrane</keyword>
<protein>
    <recommendedName>
        <fullName evidence="12">Mitochondrial carrier protein</fullName>
    </recommendedName>
</protein>
<keyword evidence="3 9" id="KW-0813">Transport</keyword>
<dbReference type="OrthoDB" id="448427at2759"/>
<evidence type="ECO:0000256" key="7">
    <source>
        <dbReference type="ARBA" id="ARBA00023136"/>
    </source>
</evidence>
<keyword evidence="4 8" id="KW-0812">Transmembrane</keyword>
<dbReference type="EMBL" id="SHOA02000220">
    <property type="protein sequence ID" value="TDH64792.1"/>
    <property type="molecule type" value="Genomic_DNA"/>
</dbReference>